<comment type="caution">
    <text evidence="1">The sequence shown here is derived from an EMBL/GenBank/DDBJ whole genome shotgun (WGS) entry which is preliminary data.</text>
</comment>
<dbReference type="EMBL" id="JASHIF010000008">
    <property type="protein sequence ID" value="MDI9859641.1"/>
    <property type="molecule type" value="Genomic_DNA"/>
</dbReference>
<sequence>MNWIQSILSVLKGVKDSTALFDYKRILQEVLVSILVSVLVWAILKPFKIEDDTNSRLLSIALTTQRKLDSLNFQEKLHKQQAQIDSLNRVIILHHENDSLRSNARLSKLDAIRAINKYITNSSKTEGRNQ</sequence>
<name>A0ABT6Y7Y9_9BACT</name>
<evidence type="ECO:0000313" key="1">
    <source>
        <dbReference type="EMBL" id="MDI9859641.1"/>
    </source>
</evidence>
<evidence type="ECO:0000313" key="2">
    <source>
        <dbReference type="Proteomes" id="UP001236507"/>
    </source>
</evidence>
<organism evidence="1 2">
    <name type="scientific">Flectobacillus roseus</name>
    <dbReference type="NCBI Taxonomy" id="502259"/>
    <lineage>
        <taxon>Bacteria</taxon>
        <taxon>Pseudomonadati</taxon>
        <taxon>Bacteroidota</taxon>
        <taxon>Cytophagia</taxon>
        <taxon>Cytophagales</taxon>
        <taxon>Flectobacillaceae</taxon>
        <taxon>Flectobacillus</taxon>
    </lineage>
</organism>
<dbReference type="RefSeq" id="WP_283344545.1">
    <property type="nucleotide sequence ID" value="NZ_JASHIF010000008.1"/>
</dbReference>
<keyword evidence="2" id="KW-1185">Reference proteome</keyword>
<reference evidence="1 2" key="1">
    <citation type="submission" date="2023-05" db="EMBL/GenBank/DDBJ databases">
        <title>Novel species of genus Flectobacillus isolated from stream in China.</title>
        <authorList>
            <person name="Lu H."/>
        </authorList>
    </citation>
    <scope>NUCLEOTIDE SEQUENCE [LARGE SCALE GENOMIC DNA]</scope>
    <source>
        <strain evidence="1 2">KCTC 42575</strain>
    </source>
</reference>
<gene>
    <name evidence="1" type="ORF">QM524_10495</name>
</gene>
<evidence type="ECO:0008006" key="3">
    <source>
        <dbReference type="Google" id="ProtNLM"/>
    </source>
</evidence>
<accession>A0ABT6Y7Y9</accession>
<proteinExistence type="predicted"/>
<dbReference type="Proteomes" id="UP001236507">
    <property type="component" value="Unassembled WGS sequence"/>
</dbReference>
<protein>
    <recommendedName>
        <fullName evidence="3">Holin</fullName>
    </recommendedName>
</protein>